<dbReference type="InterPro" id="IPR011009">
    <property type="entry name" value="Kinase-like_dom_sf"/>
</dbReference>
<dbReference type="InterPro" id="IPR000719">
    <property type="entry name" value="Prot_kinase_dom"/>
</dbReference>
<evidence type="ECO:0000256" key="1">
    <source>
        <dbReference type="ARBA" id="ARBA00006692"/>
    </source>
</evidence>
<dbReference type="FunFam" id="3.30.200.20:FF:000315">
    <property type="entry name" value="Calcium-dependent protein kinase 3"/>
    <property type="match status" value="1"/>
</dbReference>
<dbReference type="FunFam" id="1.10.510.10:FF:000571">
    <property type="entry name" value="Maternal embryonic leucine zipper kinase"/>
    <property type="match status" value="1"/>
</dbReference>
<dbReference type="OMA" id="AYCHARS"/>
<dbReference type="Proteomes" id="UP000515146">
    <property type="component" value="Unplaced"/>
</dbReference>
<dbReference type="InterPro" id="IPR050205">
    <property type="entry name" value="CDPK_Ser/Thr_kinases"/>
</dbReference>
<dbReference type="PANTHER" id="PTHR24349">
    <property type="entry name" value="SERINE/THREONINE-PROTEIN KINASE"/>
    <property type="match status" value="1"/>
</dbReference>
<evidence type="ECO:0000259" key="8">
    <source>
        <dbReference type="PROSITE" id="PS50011"/>
    </source>
</evidence>
<keyword evidence="2" id="KW-0723">Serine/threonine-protein kinase</keyword>
<dbReference type="InterPro" id="IPR008271">
    <property type="entry name" value="Ser/Thr_kinase_AS"/>
</dbReference>
<dbReference type="GO" id="GO:0004674">
    <property type="term" value="F:protein serine/threonine kinase activity"/>
    <property type="evidence" value="ECO:0007669"/>
    <property type="project" value="UniProtKB-KW"/>
</dbReference>
<gene>
    <name evidence="10" type="primary">LOC113792329</name>
</gene>
<dbReference type="Gene3D" id="1.10.510.10">
    <property type="entry name" value="Transferase(Phosphotransferase) domain 1"/>
    <property type="match status" value="1"/>
</dbReference>
<dbReference type="InParanoid" id="A0A6P6XYQ9"/>
<keyword evidence="6" id="KW-0067">ATP-binding</keyword>
<keyword evidence="5" id="KW-0418">Kinase</keyword>
<dbReference type="SUPFAM" id="SSF56112">
    <property type="entry name" value="Protein kinase-like (PK-like)"/>
    <property type="match status" value="1"/>
</dbReference>
<keyword evidence="9" id="KW-1185">Reference proteome</keyword>
<comment type="similarity">
    <text evidence="1">Belongs to the protein kinase superfamily. CAMK Ser/Thr protein kinase family.</text>
</comment>
<dbReference type="KEGG" id="dpte:113792329"/>
<dbReference type="PROSITE" id="PS00108">
    <property type="entry name" value="PROTEIN_KINASE_ST"/>
    <property type="match status" value="1"/>
</dbReference>
<dbReference type="PROSITE" id="PS50011">
    <property type="entry name" value="PROTEIN_KINASE_DOM"/>
    <property type="match status" value="1"/>
</dbReference>
<dbReference type="Gene3D" id="3.30.200.20">
    <property type="entry name" value="Phosphorylase Kinase, domain 1"/>
    <property type="match status" value="1"/>
</dbReference>
<feature type="compositionally biased region" description="Polar residues" evidence="7">
    <location>
        <begin position="21"/>
        <end position="31"/>
    </location>
</feature>
<feature type="region of interest" description="Disordered" evidence="7">
    <location>
        <begin position="1"/>
        <end position="32"/>
    </location>
</feature>
<evidence type="ECO:0000313" key="9">
    <source>
        <dbReference type="Proteomes" id="UP000515146"/>
    </source>
</evidence>
<evidence type="ECO:0000313" key="10">
    <source>
        <dbReference type="RefSeq" id="XP_027198041.1"/>
    </source>
</evidence>
<keyword evidence="4" id="KW-0547">Nucleotide-binding</keyword>
<protein>
    <submittedName>
        <fullName evidence="10">Calcium-dependent protein kinase 3-like</fullName>
    </submittedName>
</protein>
<dbReference type="RefSeq" id="XP_027198041.1">
    <property type="nucleotide sequence ID" value="XM_027342240.1"/>
</dbReference>
<evidence type="ECO:0000256" key="4">
    <source>
        <dbReference type="ARBA" id="ARBA00022741"/>
    </source>
</evidence>
<proteinExistence type="inferred from homology"/>
<sequence>MFAADRRQRAARDHSEVQQHGRLQTGRSSVLPNGGAEQHAELLKFVKKLGSGSFGDVYLIVERLSGLQRCCKVIDKSNATLPVEQIRSEVRLLRTLDHPHIIKIIDVYEDYQNLYIIQDMCTGGELSRRVKSAAEKQKILTESYVKEIMQQALRAICYIHDRNIAHKDLKPDNILFADKDLHSSIKIIDFGLSERFNPSCPVSQNAAGTILFMAPELFHKQVTVKCDIWSLGCLMYYLLTNRHPFTGRTHAEIKNCIMRKEPSFSYYRHLSVRAVNLMTMMLTKNPARRPSARDLLGHSWFELSDSPLLFRLLAGEAVQRNQAREVVQPHAAERVAVPAKLCQPAL</sequence>
<dbReference type="OrthoDB" id="346907at2759"/>
<evidence type="ECO:0000256" key="6">
    <source>
        <dbReference type="ARBA" id="ARBA00022840"/>
    </source>
</evidence>
<evidence type="ECO:0000256" key="2">
    <source>
        <dbReference type="ARBA" id="ARBA00022527"/>
    </source>
</evidence>
<accession>A0A6P6XYQ9</accession>
<dbReference type="Pfam" id="PF00069">
    <property type="entry name" value="Pkinase"/>
    <property type="match status" value="1"/>
</dbReference>
<organism evidence="9 10">
    <name type="scientific">Dermatophagoides pteronyssinus</name>
    <name type="common">European house dust mite</name>
    <dbReference type="NCBI Taxonomy" id="6956"/>
    <lineage>
        <taxon>Eukaryota</taxon>
        <taxon>Metazoa</taxon>
        <taxon>Ecdysozoa</taxon>
        <taxon>Arthropoda</taxon>
        <taxon>Chelicerata</taxon>
        <taxon>Arachnida</taxon>
        <taxon>Acari</taxon>
        <taxon>Acariformes</taxon>
        <taxon>Sarcoptiformes</taxon>
        <taxon>Astigmata</taxon>
        <taxon>Psoroptidia</taxon>
        <taxon>Analgoidea</taxon>
        <taxon>Pyroglyphidae</taxon>
        <taxon>Dermatophagoidinae</taxon>
        <taxon>Dermatophagoides</taxon>
    </lineage>
</organism>
<evidence type="ECO:0000256" key="7">
    <source>
        <dbReference type="SAM" id="MobiDB-lite"/>
    </source>
</evidence>
<keyword evidence="3" id="KW-0808">Transferase</keyword>
<feature type="compositionally biased region" description="Basic and acidic residues" evidence="7">
    <location>
        <begin position="1"/>
        <end position="19"/>
    </location>
</feature>
<feature type="domain" description="Protein kinase" evidence="8">
    <location>
        <begin position="43"/>
        <end position="301"/>
    </location>
</feature>
<dbReference type="AlphaFoldDB" id="A0A6P6XYQ9"/>
<dbReference type="SMART" id="SM00220">
    <property type="entry name" value="S_TKc"/>
    <property type="match status" value="1"/>
</dbReference>
<dbReference type="CDD" id="cd05117">
    <property type="entry name" value="STKc_CAMK"/>
    <property type="match status" value="1"/>
</dbReference>
<evidence type="ECO:0000256" key="3">
    <source>
        <dbReference type="ARBA" id="ARBA00022679"/>
    </source>
</evidence>
<dbReference type="GO" id="GO:0005524">
    <property type="term" value="F:ATP binding"/>
    <property type="evidence" value="ECO:0007669"/>
    <property type="project" value="UniProtKB-KW"/>
</dbReference>
<evidence type="ECO:0000256" key="5">
    <source>
        <dbReference type="ARBA" id="ARBA00022777"/>
    </source>
</evidence>
<reference evidence="10" key="1">
    <citation type="submission" date="2025-08" db="UniProtKB">
        <authorList>
            <consortium name="RefSeq"/>
        </authorList>
    </citation>
    <scope>IDENTIFICATION</scope>
    <source>
        <strain evidence="10">Airmid</strain>
    </source>
</reference>
<name>A0A6P6XYQ9_DERPT</name>